<keyword evidence="3" id="KW-1185">Reference proteome</keyword>
<proteinExistence type="predicted"/>
<sequence>MDTQPSMRQAPAIPCGQRHSGAQGSRSVAGAPAVDAGGPSDPQPSVEMVQLRQLVDSIQADMQRALATVQSSVTNRISNLLTSINSSFGVLNRQMETRLVGVEQIASEHTDRIAALDKQMAGFGRELLDANIKRDEWKFDEEQPSSLRYQIRFNGTKAYAERKVSQAIGNPK</sequence>
<feature type="compositionally biased region" description="Low complexity" evidence="1">
    <location>
        <begin position="27"/>
        <end position="40"/>
    </location>
</feature>
<gene>
    <name evidence="2" type="ORF">PCOR1329_LOCUS28983</name>
</gene>
<protein>
    <submittedName>
        <fullName evidence="2">Uncharacterized protein</fullName>
    </submittedName>
</protein>
<dbReference type="EMBL" id="CAUYUJ010010805">
    <property type="protein sequence ID" value="CAK0830300.1"/>
    <property type="molecule type" value="Genomic_DNA"/>
</dbReference>
<evidence type="ECO:0000256" key="1">
    <source>
        <dbReference type="SAM" id="MobiDB-lite"/>
    </source>
</evidence>
<name>A0ABN9SE41_9DINO</name>
<evidence type="ECO:0000313" key="2">
    <source>
        <dbReference type="EMBL" id="CAK0830300.1"/>
    </source>
</evidence>
<dbReference type="Proteomes" id="UP001189429">
    <property type="component" value="Unassembled WGS sequence"/>
</dbReference>
<comment type="caution">
    <text evidence="2">The sequence shown here is derived from an EMBL/GenBank/DDBJ whole genome shotgun (WGS) entry which is preliminary data.</text>
</comment>
<accession>A0ABN9SE41</accession>
<feature type="non-terminal residue" evidence="2">
    <location>
        <position position="172"/>
    </location>
</feature>
<organism evidence="2 3">
    <name type="scientific">Prorocentrum cordatum</name>
    <dbReference type="NCBI Taxonomy" id="2364126"/>
    <lineage>
        <taxon>Eukaryota</taxon>
        <taxon>Sar</taxon>
        <taxon>Alveolata</taxon>
        <taxon>Dinophyceae</taxon>
        <taxon>Prorocentrales</taxon>
        <taxon>Prorocentraceae</taxon>
        <taxon>Prorocentrum</taxon>
    </lineage>
</organism>
<feature type="region of interest" description="Disordered" evidence="1">
    <location>
        <begin position="1"/>
        <end position="45"/>
    </location>
</feature>
<reference evidence="2" key="1">
    <citation type="submission" date="2023-10" db="EMBL/GenBank/DDBJ databases">
        <authorList>
            <person name="Chen Y."/>
            <person name="Shah S."/>
            <person name="Dougan E. K."/>
            <person name="Thang M."/>
            <person name="Chan C."/>
        </authorList>
    </citation>
    <scope>NUCLEOTIDE SEQUENCE [LARGE SCALE GENOMIC DNA]</scope>
</reference>
<evidence type="ECO:0000313" key="3">
    <source>
        <dbReference type="Proteomes" id="UP001189429"/>
    </source>
</evidence>